<dbReference type="OrthoDB" id="9815441at2"/>
<evidence type="ECO:0000256" key="1">
    <source>
        <dbReference type="SAM" id="MobiDB-lite"/>
    </source>
</evidence>
<evidence type="ECO:0000313" key="3">
    <source>
        <dbReference type="Proteomes" id="UP000229081"/>
    </source>
</evidence>
<dbReference type="Proteomes" id="UP000229081">
    <property type="component" value="Chromosome"/>
</dbReference>
<name>A0A2K8MB53_9SPHN</name>
<protein>
    <submittedName>
        <fullName evidence="2">Alpha/beta hydrolase</fullName>
    </submittedName>
</protein>
<dbReference type="KEGG" id="sphc:CVN68_03150"/>
<gene>
    <name evidence="2" type="ORF">CVN68_03150</name>
</gene>
<reference evidence="2 3" key="1">
    <citation type="submission" date="2017-11" db="EMBL/GenBank/DDBJ databases">
        <title>Complete genome sequence of Sphingomonas sp. Strain Cra20, a psychrotolerant potential plant growth promoting rhizobacteria.</title>
        <authorList>
            <person name="Luo Y."/>
        </authorList>
    </citation>
    <scope>NUCLEOTIDE SEQUENCE [LARGE SCALE GENOMIC DNA]</scope>
    <source>
        <strain evidence="2 3">Cra20</strain>
    </source>
</reference>
<organism evidence="2 3">
    <name type="scientific">Sphingomonas psychrotolerans</name>
    <dbReference type="NCBI Taxonomy" id="1327635"/>
    <lineage>
        <taxon>Bacteria</taxon>
        <taxon>Pseudomonadati</taxon>
        <taxon>Pseudomonadota</taxon>
        <taxon>Alphaproteobacteria</taxon>
        <taxon>Sphingomonadales</taxon>
        <taxon>Sphingomonadaceae</taxon>
        <taxon>Sphingomonas</taxon>
    </lineage>
</organism>
<feature type="region of interest" description="Disordered" evidence="1">
    <location>
        <begin position="1"/>
        <end position="22"/>
    </location>
</feature>
<dbReference type="RefSeq" id="WP_100280914.1">
    <property type="nucleotide sequence ID" value="NZ_CP024923.1"/>
</dbReference>
<dbReference type="Gene3D" id="3.40.50.1820">
    <property type="entry name" value="alpha/beta hydrolase"/>
    <property type="match status" value="2"/>
</dbReference>
<accession>A0A2K8MB53</accession>
<dbReference type="InterPro" id="IPR029058">
    <property type="entry name" value="AB_hydrolase_fold"/>
</dbReference>
<keyword evidence="2" id="KW-0378">Hydrolase</keyword>
<dbReference type="GO" id="GO:0016787">
    <property type="term" value="F:hydrolase activity"/>
    <property type="evidence" value="ECO:0007669"/>
    <property type="project" value="UniProtKB-KW"/>
</dbReference>
<evidence type="ECO:0000313" key="2">
    <source>
        <dbReference type="EMBL" id="ATY31103.1"/>
    </source>
</evidence>
<dbReference type="SUPFAM" id="SSF53474">
    <property type="entry name" value="alpha/beta-Hydrolases"/>
    <property type="match status" value="1"/>
</dbReference>
<feature type="compositionally biased region" description="Basic residues" evidence="1">
    <location>
        <begin position="1"/>
        <end position="11"/>
    </location>
</feature>
<dbReference type="AlphaFoldDB" id="A0A2K8MB53"/>
<sequence>MTQRATKKPSHPRPAATRREGRGFVGQHTGWLAAGAAALVASAAINRVNAHRAEAKTPPAGEFIEVDGVRLHYVDRGEGPVVVLLHGNAVTLQDFEVSGVLGLAAEHHRVLVPASLPAVPLIGDLMAMTISPIAALLTGPVALKASFAPAPVPDKMADFPVGLTLRPSQIRASAAEGALMVPAAVSLAGRYRDLELPVIIMSGEGDLVTFAGKHAERLARDIEGAELRLVPSQGHFLHYAVPEQVTAALSDLASQPAGPAKSHTQAA</sequence>
<dbReference type="EMBL" id="CP024923">
    <property type="protein sequence ID" value="ATY31103.1"/>
    <property type="molecule type" value="Genomic_DNA"/>
</dbReference>
<keyword evidence="3" id="KW-1185">Reference proteome</keyword>
<proteinExistence type="predicted"/>